<dbReference type="SUPFAM" id="SSF52058">
    <property type="entry name" value="L domain-like"/>
    <property type="match status" value="1"/>
</dbReference>
<dbReference type="GO" id="GO:0016020">
    <property type="term" value="C:membrane"/>
    <property type="evidence" value="ECO:0007669"/>
    <property type="project" value="UniProtKB-SubCell"/>
</dbReference>
<dbReference type="Pfam" id="PF08263">
    <property type="entry name" value="LRRNT_2"/>
    <property type="match status" value="1"/>
</dbReference>
<organism evidence="11 12">
    <name type="scientific">Deinandra increscens subsp. villosa</name>
    <dbReference type="NCBI Taxonomy" id="3103831"/>
    <lineage>
        <taxon>Eukaryota</taxon>
        <taxon>Viridiplantae</taxon>
        <taxon>Streptophyta</taxon>
        <taxon>Embryophyta</taxon>
        <taxon>Tracheophyta</taxon>
        <taxon>Spermatophyta</taxon>
        <taxon>Magnoliopsida</taxon>
        <taxon>eudicotyledons</taxon>
        <taxon>Gunneridae</taxon>
        <taxon>Pentapetalae</taxon>
        <taxon>asterids</taxon>
        <taxon>campanulids</taxon>
        <taxon>Asterales</taxon>
        <taxon>Asteraceae</taxon>
        <taxon>Asteroideae</taxon>
        <taxon>Heliantheae alliance</taxon>
        <taxon>Madieae</taxon>
        <taxon>Madiinae</taxon>
        <taxon>Deinandra</taxon>
    </lineage>
</organism>
<keyword evidence="4 9" id="KW-0732">Signal</keyword>
<evidence type="ECO:0000256" key="8">
    <source>
        <dbReference type="SAM" id="Phobius"/>
    </source>
</evidence>
<evidence type="ECO:0000256" key="4">
    <source>
        <dbReference type="ARBA" id="ARBA00022729"/>
    </source>
</evidence>
<proteinExistence type="predicted"/>
<keyword evidence="6 8" id="KW-1133">Transmembrane helix</keyword>
<keyword evidence="5" id="KW-0677">Repeat</keyword>
<dbReference type="InterPro" id="IPR000719">
    <property type="entry name" value="Prot_kinase_dom"/>
</dbReference>
<dbReference type="Proteomes" id="UP001408789">
    <property type="component" value="Unassembled WGS sequence"/>
</dbReference>
<dbReference type="PROSITE" id="PS50011">
    <property type="entry name" value="PROTEIN_KINASE_DOM"/>
    <property type="match status" value="1"/>
</dbReference>
<reference evidence="11 12" key="1">
    <citation type="submission" date="2024-04" db="EMBL/GenBank/DDBJ databases">
        <title>The reference genome of an endangered Asteraceae, Deinandra increscens subsp. villosa, native to the Central Coast of California.</title>
        <authorList>
            <person name="Guilliams M."/>
            <person name="Hasenstab-Lehman K."/>
            <person name="Meyer R."/>
            <person name="Mcevoy S."/>
        </authorList>
    </citation>
    <scope>NUCLEOTIDE SEQUENCE [LARGE SCALE GENOMIC DNA]</scope>
    <source>
        <tissue evidence="11">Leaf</tissue>
    </source>
</reference>
<dbReference type="PANTHER" id="PTHR48007:SF38">
    <property type="entry name" value="LEUCINE-RICH REPEAT PROTEIN KINASE FAMILY PROTEIN"/>
    <property type="match status" value="1"/>
</dbReference>
<feature type="domain" description="Protein kinase" evidence="10">
    <location>
        <begin position="192"/>
        <end position="551"/>
    </location>
</feature>
<evidence type="ECO:0000256" key="7">
    <source>
        <dbReference type="ARBA" id="ARBA00023136"/>
    </source>
</evidence>
<dbReference type="Pfam" id="PF00069">
    <property type="entry name" value="Pkinase"/>
    <property type="match status" value="1"/>
</dbReference>
<feature type="chain" id="PRO_5043010897" description="Protein kinase domain-containing protein" evidence="9">
    <location>
        <begin position="25"/>
        <end position="552"/>
    </location>
</feature>
<protein>
    <recommendedName>
        <fullName evidence="10">Protein kinase domain-containing protein</fullName>
    </recommendedName>
</protein>
<feature type="transmembrane region" description="Helical" evidence="8">
    <location>
        <begin position="256"/>
        <end position="279"/>
    </location>
</feature>
<comment type="caution">
    <text evidence="11">The sequence shown here is derived from an EMBL/GenBank/DDBJ whole genome shotgun (WGS) entry which is preliminary data.</text>
</comment>
<evidence type="ECO:0000313" key="11">
    <source>
        <dbReference type="EMBL" id="KAK9066147.1"/>
    </source>
</evidence>
<dbReference type="InterPro" id="IPR046959">
    <property type="entry name" value="PRK1-6/SRF4-like"/>
</dbReference>
<name>A0AAP0GZD6_9ASTR</name>
<evidence type="ECO:0000313" key="12">
    <source>
        <dbReference type="Proteomes" id="UP001408789"/>
    </source>
</evidence>
<evidence type="ECO:0000256" key="5">
    <source>
        <dbReference type="ARBA" id="ARBA00022737"/>
    </source>
</evidence>
<dbReference type="InterPro" id="IPR011009">
    <property type="entry name" value="Kinase-like_dom_sf"/>
</dbReference>
<dbReference type="InterPro" id="IPR013210">
    <property type="entry name" value="LRR_N_plant-typ"/>
</dbReference>
<dbReference type="InterPro" id="IPR032675">
    <property type="entry name" value="LRR_dom_sf"/>
</dbReference>
<dbReference type="EMBL" id="JBCNJP010000015">
    <property type="protein sequence ID" value="KAK9066147.1"/>
    <property type="molecule type" value="Genomic_DNA"/>
</dbReference>
<dbReference type="FunFam" id="3.80.10.10:FF:000129">
    <property type="entry name" value="Leucine-rich repeat receptor-like kinase"/>
    <property type="match status" value="1"/>
</dbReference>
<dbReference type="AlphaFoldDB" id="A0AAP0GZD6"/>
<feature type="signal peptide" evidence="9">
    <location>
        <begin position="1"/>
        <end position="24"/>
    </location>
</feature>
<dbReference type="SUPFAM" id="SSF56112">
    <property type="entry name" value="Protein kinase-like (PK-like)"/>
    <property type="match status" value="1"/>
</dbReference>
<evidence type="ECO:0000256" key="1">
    <source>
        <dbReference type="ARBA" id="ARBA00004167"/>
    </source>
</evidence>
<gene>
    <name evidence="11" type="ORF">SSX86_013468</name>
</gene>
<evidence type="ECO:0000256" key="2">
    <source>
        <dbReference type="ARBA" id="ARBA00022614"/>
    </source>
</evidence>
<dbReference type="PANTHER" id="PTHR48007">
    <property type="entry name" value="LEUCINE-RICH REPEAT RECEPTOR-LIKE PROTEIN KINASE PXC1"/>
    <property type="match status" value="1"/>
</dbReference>
<dbReference type="Gene3D" id="3.80.10.10">
    <property type="entry name" value="Ribonuclease Inhibitor"/>
    <property type="match status" value="2"/>
</dbReference>
<evidence type="ECO:0000256" key="9">
    <source>
        <dbReference type="SAM" id="SignalP"/>
    </source>
</evidence>
<keyword evidence="3 8" id="KW-0812">Transmembrane</keyword>
<keyword evidence="2" id="KW-0433">Leucine-rich repeat</keyword>
<dbReference type="Pfam" id="PF00560">
    <property type="entry name" value="LRR_1"/>
    <property type="match status" value="3"/>
</dbReference>
<keyword evidence="7 8" id="KW-0472">Membrane</keyword>
<keyword evidence="12" id="KW-1185">Reference proteome</keyword>
<comment type="subcellular location">
    <subcellularLocation>
        <location evidence="1">Membrane</location>
        <topology evidence="1">Single-pass membrane protein</topology>
    </subcellularLocation>
</comment>
<dbReference type="GO" id="GO:0004672">
    <property type="term" value="F:protein kinase activity"/>
    <property type="evidence" value="ECO:0007669"/>
    <property type="project" value="InterPro"/>
</dbReference>
<dbReference type="InterPro" id="IPR001611">
    <property type="entry name" value="Leu-rich_rpt"/>
</dbReference>
<dbReference type="Gene3D" id="1.10.510.10">
    <property type="entry name" value="Transferase(Phosphotransferase) domain 1"/>
    <property type="match status" value="1"/>
</dbReference>
<evidence type="ECO:0000256" key="3">
    <source>
        <dbReference type="ARBA" id="ARBA00022692"/>
    </source>
</evidence>
<accession>A0AAP0GZD6</accession>
<sequence>MAFLGPPILLCLFLIMIPLMMTKSALNDAEALLRMKQSLNNPISLESWKPGTRPCDDDMVIKWVGIVCGNGIITTLRLRSLNLSGEIDLFALSQLQGLRVINLVNNSFSGPIPEFNKLGALKAIYLSMNQFSGEIPSGYFTIMVSLKKIWFDNNNFSGLIPSSLAQLPRLMELHLNNNKFSGLIPLIGQQTLESLDLSNNDLVGNIPSTLSRFDVALFDGNPGLCGPKLRRLCGNVKQTPKGPKTQSKPPPESLKIAYMLMALSGFILMAMIIAIYALVQKRKKEEPDQMCVEKRNVDGSYGLDLMKAGAEVLVNGSLGSSYKAKLSNGSILVVKRLKEMDKMEKLAIYEYIPKGCSLLYLLHGDRGESHAELNWALGTCNIQGELGMLALPHGNLKSSNVLLGPDNEPLEVDYGLISIIDANHAANVLSGYKAPEAVRNQSAVSPKCDVYSLGIMILEIVTGKFPCEYHNKLRHWQWRRRGGSVDVVQWVKYAILEQIEVELLDLEITTSNYSSLGEIQKLLHIGAECTESDPDNRIDIRETYRRIHVIRI</sequence>
<evidence type="ECO:0000256" key="6">
    <source>
        <dbReference type="ARBA" id="ARBA00022989"/>
    </source>
</evidence>
<dbReference type="GO" id="GO:0005524">
    <property type="term" value="F:ATP binding"/>
    <property type="evidence" value="ECO:0007669"/>
    <property type="project" value="InterPro"/>
</dbReference>
<evidence type="ECO:0000259" key="10">
    <source>
        <dbReference type="PROSITE" id="PS50011"/>
    </source>
</evidence>